<dbReference type="Proteomes" id="UP000322876">
    <property type="component" value="Unassembled WGS sequence"/>
</dbReference>
<protein>
    <recommendedName>
        <fullName evidence="4">DUF5320 domain-containing protein</fullName>
    </recommendedName>
</protein>
<name>A0A5A8EZT5_9BACT</name>
<reference evidence="2 3" key="1">
    <citation type="submission" date="2019-06" db="EMBL/GenBank/DDBJ databases">
        <title>Genomic insights into carbon and energy metabolism of Deferribacter autotrophicus revealed new metabolic traits in the phylum Deferribacteres.</title>
        <authorList>
            <person name="Slobodkin A.I."/>
            <person name="Slobodkina G.B."/>
            <person name="Allioux M."/>
            <person name="Alain K."/>
            <person name="Jebbar M."/>
            <person name="Shadrin V."/>
            <person name="Kublanov I.V."/>
            <person name="Toshchakov S.V."/>
            <person name="Bonch-Osmolovskaya E.A."/>
        </authorList>
    </citation>
    <scope>NUCLEOTIDE SEQUENCE [LARGE SCALE GENOMIC DNA]</scope>
    <source>
        <strain evidence="2 3">SL50</strain>
    </source>
</reference>
<feature type="compositionally biased region" description="Gly residues" evidence="1">
    <location>
        <begin position="10"/>
        <end position="22"/>
    </location>
</feature>
<comment type="caution">
    <text evidence="2">The sequence shown here is derived from an EMBL/GenBank/DDBJ whole genome shotgun (WGS) entry which is preliminary data.</text>
</comment>
<evidence type="ECO:0008006" key="4">
    <source>
        <dbReference type="Google" id="ProtNLM"/>
    </source>
</evidence>
<accession>A0A5A8EZT5</accession>
<feature type="compositionally biased region" description="Gly residues" evidence="1">
    <location>
        <begin position="52"/>
        <end position="69"/>
    </location>
</feature>
<evidence type="ECO:0000313" key="3">
    <source>
        <dbReference type="Proteomes" id="UP000322876"/>
    </source>
</evidence>
<proteinExistence type="predicted"/>
<dbReference type="OrthoDB" id="9816278at2"/>
<dbReference type="AlphaFoldDB" id="A0A5A8EZT5"/>
<feature type="region of interest" description="Disordered" evidence="1">
    <location>
        <begin position="1"/>
        <end position="69"/>
    </location>
</feature>
<dbReference type="RefSeq" id="WP_149267197.1">
    <property type="nucleotide sequence ID" value="NZ_VFJB01000009.1"/>
</dbReference>
<evidence type="ECO:0000313" key="2">
    <source>
        <dbReference type="EMBL" id="KAA0257052.1"/>
    </source>
</evidence>
<gene>
    <name evidence="2" type="ORF">FHQ18_10815</name>
</gene>
<sequence length="69" mass="7490">MPGFDRTGPIGEGPRTGRGLGRCNGNVENRENTNAEYPVRRRLRDGSCHNGRGQGLGRGYGRGFGCRRG</sequence>
<organism evidence="2 3">
    <name type="scientific">Deferribacter autotrophicus</name>
    <dbReference type="NCBI Taxonomy" id="500465"/>
    <lineage>
        <taxon>Bacteria</taxon>
        <taxon>Pseudomonadati</taxon>
        <taxon>Deferribacterota</taxon>
        <taxon>Deferribacteres</taxon>
        <taxon>Deferribacterales</taxon>
        <taxon>Deferribacteraceae</taxon>
        <taxon>Deferribacter</taxon>
    </lineage>
</organism>
<evidence type="ECO:0000256" key="1">
    <source>
        <dbReference type="SAM" id="MobiDB-lite"/>
    </source>
</evidence>
<dbReference type="EMBL" id="VFJB01000009">
    <property type="protein sequence ID" value="KAA0257052.1"/>
    <property type="molecule type" value="Genomic_DNA"/>
</dbReference>
<keyword evidence="3" id="KW-1185">Reference proteome</keyword>
<dbReference type="InterPro" id="IPR035205">
    <property type="entry name" value="DUF5320"/>
</dbReference>
<dbReference type="Pfam" id="PF17253">
    <property type="entry name" value="DUF5320"/>
    <property type="match status" value="1"/>
</dbReference>